<feature type="transmembrane region" description="Helical" evidence="1">
    <location>
        <begin position="34"/>
        <end position="53"/>
    </location>
</feature>
<feature type="transmembrane region" description="Helical" evidence="1">
    <location>
        <begin position="6"/>
        <end position="27"/>
    </location>
</feature>
<evidence type="ECO:0000256" key="1">
    <source>
        <dbReference type="SAM" id="Phobius"/>
    </source>
</evidence>
<feature type="transmembrane region" description="Helical" evidence="1">
    <location>
        <begin position="122"/>
        <end position="143"/>
    </location>
</feature>
<keyword evidence="1" id="KW-0812">Transmembrane</keyword>
<feature type="transmembrane region" description="Helical" evidence="1">
    <location>
        <begin position="196"/>
        <end position="213"/>
    </location>
</feature>
<feature type="transmembrane region" description="Helical" evidence="1">
    <location>
        <begin position="164"/>
        <end position="184"/>
    </location>
</feature>
<dbReference type="KEGG" id="fia:NA23_00065"/>
<reference evidence="2 3" key="1">
    <citation type="journal article" date="2015" name="Stand. Genomic Sci.">
        <title>Genome sequence of a native-feather degrading extremely thermophilic Eubacterium, Fervidobacterium islandicum AW-1.</title>
        <authorList>
            <person name="Lee Y.J."/>
            <person name="Jeong H."/>
            <person name="Park G.S."/>
            <person name="Kwak Y."/>
            <person name="Lee S.J."/>
            <person name="Lee S.J."/>
            <person name="Park M.K."/>
            <person name="Kim J.Y."/>
            <person name="Kang H.K."/>
            <person name="Shin J.H."/>
            <person name="Lee D.W."/>
        </authorList>
    </citation>
    <scope>NUCLEOTIDE SEQUENCE [LARGE SCALE GENOMIC DNA]</scope>
    <source>
        <strain evidence="2 3">AW-1</strain>
    </source>
</reference>
<evidence type="ECO:0000313" key="3">
    <source>
        <dbReference type="Proteomes" id="UP000093740"/>
    </source>
</evidence>
<organism evidence="2 3">
    <name type="scientific">Fervidobacterium islandicum</name>
    <dbReference type="NCBI Taxonomy" id="2423"/>
    <lineage>
        <taxon>Bacteria</taxon>
        <taxon>Thermotogati</taxon>
        <taxon>Thermotogota</taxon>
        <taxon>Thermotogae</taxon>
        <taxon>Thermotogales</taxon>
        <taxon>Fervidobacteriaceae</taxon>
        <taxon>Fervidobacterium</taxon>
    </lineage>
</organism>
<sequence length="214" mass="24598">MSLRDIFPYLFLGHLFGDYVLQTSYIAAHKSKSLKVLGFHIFLVFASQLMFIVGKNFSIQVLGLICLLTVLHFLIDFLKFSCKNKFCTTWYYYLIDQSFHMLSLVFVGSLMTPVEPYLPRTVAVVLSVMIFNGYFVSILVHLLTSNGMYKRDYIGYVLRMAAPAIYIINPFLLVIYAVFCLIPVVKIKRRGSMFNVLNYILTIFSTIILMGVML</sequence>
<feature type="transmembrane region" description="Helical" evidence="1">
    <location>
        <begin position="59"/>
        <end position="78"/>
    </location>
</feature>
<gene>
    <name evidence="2" type="ORF">NA23_00065</name>
</gene>
<protein>
    <submittedName>
        <fullName evidence="2">DUF3307 domain-containing protein</fullName>
    </submittedName>
</protein>
<accession>A0AAI8CK55</accession>
<dbReference type="RefSeq" id="WP_033191564.1">
    <property type="nucleotide sequence ID" value="NZ_CP014334.2"/>
</dbReference>
<dbReference type="Pfam" id="PF11750">
    <property type="entry name" value="DUF3307"/>
    <property type="match status" value="1"/>
</dbReference>
<dbReference type="InterPro" id="IPR021737">
    <property type="entry name" value="Phage_phiKZ_Orf197"/>
</dbReference>
<feature type="transmembrane region" description="Helical" evidence="1">
    <location>
        <begin position="90"/>
        <end position="110"/>
    </location>
</feature>
<keyword evidence="3" id="KW-1185">Reference proteome</keyword>
<dbReference type="EMBL" id="CP014334">
    <property type="protein sequence ID" value="AMW31899.1"/>
    <property type="molecule type" value="Genomic_DNA"/>
</dbReference>
<keyword evidence="1" id="KW-0472">Membrane</keyword>
<keyword evidence="1" id="KW-1133">Transmembrane helix</keyword>
<name>A0AAI8CK55_FERIS</name>
<evidence type="ECO:0000313" key="2">
    <source>
        <dbReference type="EMBL" id="AMW31899.1"/>
    </source>
</evidence>
<proteinExistence type="predicted"/>
<dbReference type="Proteomes" id="UP000093740">
    <property type="component" value="Chromosome"/>
</dbReference>
<dbReference type="AlphaFoldDB" id="A0AAI8CK55"/>